<evidence type="ECO:0000256" key="3">
    <source>
        <dbReference type="ARBA" id="ARBA00022833"/>
    </source>
</evidence>
<organism evidence="5 6">
    <name type="scientific">Candidatus Gallionella acididurans</name>
    <dbReference type="NCBI Taxonomy" id="1796491"/>
    <lineage>
        <taxon>Bacteria</taxon>
        <taxon>Pseudomonadati</taxon>
        <taxon>Pseudomonadota</taxon>
        <taxon>Betaproteobacteria</taxon>
        <taxon>Nitrosomonadales</taxon>
        <taxon>Gallionellaceae</taxon>
        <taxon>Gallionella</taxon>
    </lineage>
</organism>
<protein>
    <submittedName>
        <fullName evidence="5">Glutathione-dependent formaldehyde-activating GFA</fullName>
    </submittedName>
</protein>
<gene>
    <name evidence="5" type="ORF">AWT59_0808</name>
</gene>
<accession>A0A139BVN9</accession>
<dbReference type="Proteomes" id="UP000070578">
    <property type="component" value="Unassembled WGS sequence"/>
</dbReference>
<evidence type="ECO:0000313" key="6">
    <source>
        <dbReference type="Proteomes" id="UP000070578"/>
    </source>
</evidence>
<evidence type="ECO:0000256" key="2">
    <source>
        <dbReference type="ARBA" id="ARBA00022723"/>
    </source>
</evidence>
<dbReference type="InterPro" id="IPR052355">
    <property type="entry name" value="CENP-V-like"/>
</dbReference>
<keyword evidence="3" id="KW-0862">Zinc</keyword>
<evidence type="ECO:0000256" key="1">
    <source>
        <dbReference type="ARBA" id="ARBA00005495"/>
    </source>
</evidence>
<dbReference type="PANTHER" id="PTHR28620">
    <property type="entry name" value="CENTROMERE PROTEIN V"/>
    <property type="match status" value="1"/>
</dbReference>
<proteinExistence type="inferred from homology"/>
<dbReference type="InterPro" id="IPR011057">
    <property type="entry name" value="Mss4-like_sf"/>
</dbReference>
<name>A0A139BVN9_9PROT</name>
<dbReference type="Gene3D" id="2.170.150.70">
    <property type="match status" value="1"/>
</dbReference>
<keyword evidence="2" id="KW-0479">Metal-binding</keyword>
<dbReference type="PROSITE" id="PS51891">
    <property type="entry name" value="CENP_V_GFA"/>
    <property type="match status" value="1"/>
</dbReference>
<dbReference type="GO" id="GO:0016846">
    <property type="term" value="F:carbon-sulfur lyase activity"/>
    <property type="evidence" value="ECO:0007669"/>
    <property type="project" value="InterPro"/>
</dbReference>
<dbReference type="EMBL" id="LSLI01000012">
    <property type="protein sequence ID" value="KXS33052.1"/>
    <property type="molecule type" value="Genomic_DNA"/>
</dbReference>
<evidence type="ECO:0000313" key="5">
    <source>
        <dbReference type="EMBL" id="KXS33052.1"/>
    </source>
</evidence>
<dbReference type="PANTHER" id="PTHR28620:SF1">
    <property type="entry name" value="CENP-V_GFA DOMAIN-CONTAINING PROTEIN"/>
    <property type="match status" value="1"/>
</dbReference>
<dbReference type="GO" id="GO:0046872">
    <property type="term" value="F:metal ion binding"/>
    <property type="evidence" value="ECO:0007669"/>
    <property type="project" value="UniProtKB-KW"/>
</dbReference>
<dbReference type="InterPro" id="IPR006913">
    <property type="entry name" value="CENP-V/GFA"/>
</dbReference>
<comment type="caution">
    <text evidence="5">The sequence shown here is derived from an EMBL/GenBank/DDBJ whole genome shotgun (WGS) entry which is preliminary data.</text>
</comment>
<sequence length="118" mass="13205">MTMQQYNGSCHCGAIHFSFEAEPITKGIRCNCSFCAKRGVMVSLVPGDKFKIVAQEDALNFYQFGKKQTKHYFCKHCGIHTLSETTRRPGQYIVNLGCVEGVDTFALEATVFDGRNLL</sequence>
<dbReference type="SUPFAM" id="SSF51316">
    <property type="entry name" value="Mss4-like"/>
    <property type="match status" value="1"/>
</dbReference>
<feature type="domain" description="CENP-V/GFA" evidence="4">
    <location>
        <begin position="6"/>
        <end position="113"/>
    </location>
</feature>
<reference evidence="5 6" key="1">
    <citation type="submission" date="2016-02" db="EMBL/GenBank/DDBJ databases">
        <authorList>
            <person name="Wen L."/>
            <person name="He K."/>
            <person name="Yang H."/>
        </authorList>
    </citation>
    <scope>NUCLEOTIDE SEQUENCE [LARGE SCALE GENOMIC DNA]</scope>
    <source>
        <strain evidence="5">ShG14-8</strain>
    </source>
</reference>
<comment type="similarity">
    <text evidence="1">Belongs to the Gfa family.</text>
</comment>
<dbReference type="Pfam" id="PF04828">
    <property type="entry name" value="GFA"/>
    <property type="match status" value="1"/>
</dbReference>
<dbReference type="AlphaFoldDB" id="A0A139BVN9"/>
<evidence type="ECO:0000259" key="4">
    <source>
        <dbReference type="PROSITE" id="PS51891"/>
    </source>
</evidence>
<reference evidence="5 6" key="2">
    <citation type="submission" date="2016-03" db="EMBL/GenBank/DDBJ databases">
        <title>New uncultured bacterium of the family Gallionellaceae from acid mine drainage: description and reconstruction of genome based on metagenomic analysis of microbial community.</title>
        <authorList>
            <person name="Kadnikov V."/>
            <person name="Ivasenko D."/>
            <person name="Beletsky A."/>
            <person name="Mardanov A."/>
            <person name="Danilova E."/>
            <person name="Pimenov N."/>
            <person name="Karnachuk O."/>
            <person name="Ravin N."/>
        </authorList>
    </citation>
    <scope>NUCLEOTIDE SEQUENCE [LARGE SCALE GENOMIC DNA]</scope>
    <source>
        <strain evidence="5">ShG14-8</strain>
    </source>
</reference>